<accession>A0AAD8Y1U0</accession>
<gene>
    <name evidence="2" type="ORF">QTG54_011929</name>
</gene>
<dbReference type="SUPFAM" id="SSF52047">
    <property type="entry name" value="RNI-like"/>
    <property type="match status" value="1"/>
</dbReference>
<name>A0AAD8Y1U0_9STRA</name>
<reference evidence="2" key="1">
    <citation type="submission" date="2023-06" db="EMBL/GenBank/DDBJ databases">
        <title>Survivors Of The Sea: Transcriptome response of Skeletonema marinoi to long-term dormancy.</title>
        <authorList>
            <person name="Pinder M.I.M."/>
            <person name="Kourtchenko O."/>
            <person name="Robertson E.K."/>
            <person name="Larsson T."/>
            <person name="Maumus F."/>
            <person name="Osuna-Cruz C.M."/>
            <person name="Vancaester E."/>
            <person name="Stenow R."/>
            <person name="Vandepoele K."/>
            <person name="Ploug H."/>
            <person name="Bruchert V."/>
            <person name="Godhe A."/>
            <person name="Topel M."/>
        </authorList>
    </citation>
    <scope>NUCLEOTIDE SEQUENCE</scope>
    <source>
        <strain evidence="2">R05AC</strain>
    </source>
</reference>
<protein>
    <submittedName>
        <fullName evidence="2">Leucine-rich repeat protein</fullName>
    </submittedName>
</protein>
<dbReference type="Proteomes" id="UP001224775">
    <property type="component" value="Unassembled WGS sequence"/>
</dbReference>
<dbReference type="InterPro" id="IPR001611">
    <property type="entry name" value="Leu-rich_rpt"/>
</dbReference>
<evidence type="ECO:0000256" key="1">
    <source>
        <dbReference type="SAM" id="MobiDB-lite"/>
    </source>
</evidence>
<dbReference type="InterPro" id="IPR032675">
    <property type="entry name" value="LRR_dom_sf"/>
</dbReference>
<keyword evidence="3" id="KW-1185">Reference proteome</keyword>
<organism evidence="2 3">
    <name type="scientific">Skeletonema marinoi</name>
    <dbReference type="NCBI Taxonomy" id="267567"/>
    <lineage>
        <taxon>Eukaryota</taxon>
        <taxon>Sar</taxon>
        <taxon>Stramenopiles</taxon>
        <taxon>Ochrophyta</taxon>
        <taxon>Bacillariophyta</taxon>
        <taxon>Coscinodiscophyceae</taxon>
        <taxon>Thalassiosirophycidae</taxon>
        <taxon>Thalassiosirales</taxon>
        <taxon>Skeletonemataceae</taxon>
        <taxon>Skeletonema</taxon>
        <taxon>Skeletonema marinoi-dohrnii complex</taxon>
    </lineage>
</organism>
<feature type="compositionally biased region" description="Acidic residues" evidence="1">
    <location>
        <begin position="433"/>
        <end position="465"/>
    </location>
</feature>
<dbReference type="Pfam" id="PF13516">
    <property type="entry name" value="LRR_6"/>
    <property type="match status" value="2"/>
</dbReference>
<dbReference type="PANTHER" id="PTHR46761">
    <property type="entry name" value="RAN GTPASE-ACTIVATING PROTEIN 1"/>
    <property type="match status" value="1"/>
</dbReference>
<dbReference type="GO" id="GO:0005096">
    <property type="term" value="F:GTPase activator activity"/>
    <property type="evidence" value="ECO:0007669"/>
    <property type="project" value="InterPro"/>
</dbReference>
<dbReference type="SMART" id="SM00368">
    <property type="entry name" value="LRR_RI"/>
    <property type="match status" value="7"/>
</dbReference>
<comment type="caution">
    <text evidence="2">The sequence shown here is derived from an EMBL/GenBank/DDBJ whole genome shotgun (WGS) entry which is preliminary data.</text>
</comment>
<sequence>MAQLAPLKIEVPGEREFVEASKAREFIALWTEQLTAHRQEVQAILGDTTTEGDLGNVVLCDRIRLSDKSFSDEAADIIAAFLKEPFMGGRSIASGILYAELDDIIAGRMTEMGLHVLQTICDAFADAKLVDVNLSDNAIGQQGIGACKTVLSKPSLERLALCNNGLSEATMEEVADILTNDESGTGCVATNLTKIHFYNNMSGEGGCKQFARILEKSSKLTDIRFSSTRAGKYGSDIVTSALDVALEEGRNANLEKLDLCDNNFGNKASQDALFRALGCTASLSYLDLRDCELEDDGVKKVCHALFESDSALEHLDLSGNAVERRGAKQIADYIRDSGGKLKVLCLDDNDLTSKGVVHIASAFHGSEDGHAIERLQLNYTMCGAIGARALIDAFGPDGKDLPNLTKICLDGNSFKEDIVGELEVAFDNKLVEMEENDSDGEADDDLSDEDSDEEEEDENEEEQNGEVDALTDAMNKSLVV</sequence>
<dbReference type="AlphaFoldDB" id="A0AAD8Y1U0"/>
<dbReference type="EMBL" id="JATAAI010000025">
    <property type="protein sequence ID" value="KAK1737643.1"/>
    <property type="molecule type" value="Genomic_DNA"/>
</dbReference>
<proteinExistence type="predicted"/>
<dbReference type="InterPro" id="IPR045203">
    <property type="entry name" value="RanGAP1/2"/>
</dbReference>
<evidence type="ECO:0000313" key="2">
    <source>
        <dbReference type="EMBL" id="KAK1737643.1"/>
    </source>
</evidence>
<feature type="region of interest" description="Disordered" evidence="1">
    <location>
        <begin position="433"/>
        <end position="480"/>
    </location>
</feature>
<evidence type="ECO:0000313" key="3">
    <source>
        <dbReference type="Proteomes" id="UP001224775"/>
    </source>
</evidence>
<dbReference type="PANTHER" id="PTHR46761:SF2">
    <property type="entry name" value="RAN GTPASE-ACTIVATING PROTEIN 1"/>
    <property type="match status" value="1"/>
</dbReference>
<dbReference type="Gene3D" id="3.80.10.10">
    <property type="entry name" value="Ribonuclease Inhibitor"/>
    <property type="match status" value="2"/>
</dbReference>